<feature type="transmembrane region" description="Helical" evidence="1">
    <location>
        <begin position="120"/>
        <end position="142"/>
    </location>
</feature>
<keyword evidence="1" id="KW-1133">Transmembrane helix</keyword>
<evidence type="ECO:0000313" key="3">
    <source>
        <dbReference type="Proteomes" id="UP000182894"/>
    </source>
</evidence>
<sequence length="174" mass="19444">MGLTPNTLATPSNKGTIVVDGEAIPNVQLTNKFYEELNAGENFTLYGVFKNLKQKDKNSGVLYGLQKENGEKMFATHFRLLGPMMLLLYAFLAFCLVFVVGWVASCVPVIWIWGKDDVDGLVYHATAFAIVEACLAAGFYLWRAWTLIKITDDPDSWDVMSSATLSSRFSKFHK</sequence>
<dbReference type="STRING" id="89065.SAMN05216605_12534"/>
<evidence type="ECO:0000256" key="1">
    <source>
        <dbReference type="SAM" id="Phobius"/>
    </source>
</evidence>
<dbReference type="EMBL" id="FNCO01000025">
    <property type="protein sequence ID" value="SDJ28260.1"/>
    <property type="molecule type" value="Genomic_DNA"/>
</dbReference>
<protein>
    <submittedName>
        <fullName evidence="2">Uncharacterized protein</fullName>
    </submittedName>
</protein>
<evidence type="ECO:0000313" key="2">
    <source>
        <dbReference type="EMBL" id="SDJ28260.1"/>
    </source>
</evidence>
<keyword evidence="3" id="KW-1185">Reference proteome</keyword>
<gene>
    <name evidence="2" type="ORF">SAMN05216605_12534</name>
</gene>
<keyword evidence="1" id="KW-0812">Transmembrane</keyword>
<dbReference type="Proteomes" id="UP000182894">
    <property type="component" value="Unassembled WGS sequence"/>
</dbReference>
<keyword evidence="1" id="KW-0472">Membrane</keyword>
<name>A0A1G8SHW5_9PSED</name>
<feature type="transmembrane region" description="Helical" evidence="1">
    <location>
        <begin position="86"/>
        <end position="114"/>
    </location>
</feature>
<reference evidence="3" key="1">
    <citation type="submission" date="2016-10" db="EMBL/GenBank/DDBJ databases">
        <authorList>
            <person name="Varghese N."/>
            <person name="Submissions S."/>
        </authorList>
    </citation>
    <scope>NUCLEOTIDE SEQUENCE [LARGE SCALE GENOMIC DNA]</scope>
    <source>
        <strain evidence="3">ATCC 700689</strain>
    </source>
</reference>
<organism evidence="2 3">
    <name type="scientific">Pseudomonas abietaniphila</name>
    <dbReference type="NCBI Taxonomy" id="89065"/>
    <lineage>
        <taxon>Bacteria</taxon>
        <taxon>Pseudomonadati</taxon>
        <taxon>Pseudomonadota</taxon>
        <taxon>Gammaproteobacteria</taxon>
        <taxon>Pseudomonadales</taxon>
        <taxon>Pseudomonadaceae</taxon>
        <taxon>Pseudomonas</taxon>
    </lineage>
</organism>
<dbReference type="AlphaFoldDB" id="A0A1G8SHW5"/>
<accession>A0A1G8SHW5</accession>
<proteinExistence type="predicted"/>